<gene>
    <name evidence="10" type="ORF">EV215_0843</name>
</gene>
<reference evidence="10 11" key="1">
    <citation type="submission" date="2019-03" db="EMBL/GenBank/DDBJ databases">
        <title>Genomic Encyclopedia of Type Strains, Phase IV (KMG-IV): sequencing the most valuable type-strain genomes for metagenomic binning, comparative biology and taxonomic classification.</title>
        <authorList>
            <person name="Goeker M."/>
        </authorList>
    </citation>
    <scope>NUCLEOTIDE SEQUENCE [LARGE SCALE GENOMIC DNA]</scope>
    <source>
        <strain evidence="10 11">DSM 100055</strain>
    </source>
</reference>
<keyword evidence="6 8" id="KW-0368">Histidine biosynthesis</keyword>
<keyword evidence="11" id="KW-1185">Reference proteome</keyword>
<sequence>MKIYDYHTHSNFSEDCNIDMEDMIKGAITKNITELCFTEHHDIDYPEENFNFLLNDEKYFIKFNELKEKYNNKISLKLGLEIGLQSHIIDECKMFTHNKDYDFIIASQHCVENVDLYTKKFFKGKTVDEIYTKYFEEMYYNITHYNNFNVIGHMDLLRRYSKEVADYDITHSEEIIKMILNHLIKNNKGIEVNAGGLFYPLKSINPSIEILKIYKELGGEIITYGSDAHFPDRLGAHYFEVMRILNELEFKYITKFNKQKPEFIKIEI</sequence>
<dbReference type="Pfam" id="PF02811">
    <property type="entry name" value="PHP"/>
    <property type="match status" value="1"/>
</dbReference>
<dbReference type="EC" id="3.1.3.15" evidence="3 8"/>
<proteinExistence type="inferred from homology"/>
<evidence type="ECO:0000259" key="9">
    <source>
        <dbReference type="Pfam" id="PF02811"/>
    </source>
</evidence>
<keyword evidence="4 8" id="KW-0028">Amino-acid biosynthesis</keyword>
<evidence type="ECO:0000256" key="7">
    <source>
        <dbReference type="ARBA" id="ARBA00049158"/>
    </source>
</evidence>
<dbReference type="InterPro" id="IPR010140">
    <property type="entry name" value="Histidinol_P_phosphatase_HisJ"/>
</dbReference>
<evidence type="ECO:0000256" key="1">
    <source>
        <dbReference type="ARBA" id="ARBA00004970"/>
    </source>
</evidence>
<dbReference type="AlphaFoldDB" id="A0AA46DZ21"/>
<accession>A0AA46DZ21</accession>
<name>A0AA46DZ21_9FUSO</name>
<dbReference type="SUPFAM" id="SSF89550">
    <property type="entry name" value="PHP domain-like"/>
    <property type="match status" value="1"/>
</dbReference>
<dbReference type="Proteomes" id="UP000294678">
    <property type="component" value="Unassembled WGS sequence"/>
</dbReference>
<comment type="pathway">
    <text evidence="1 8">Amino-acid biosynthesis; L-histidine biosynthesis; L-histidine from 5-phospho-alpha-D-ribose 1-diphosphate: step 8/9.</text>
</comment>
<dbReference type="InterPro" id="IPR004013">
    <property type="entry name" value="PHP_dom"/>
</dbReference>
<dbReference type="GO" id="GO:0000105">
    <property type="term" value="P:L-histidine biosynthetic process"/>
    <property type="evidence" value="ECO:0007669"/>
    <property type="project" value="UniProtKB-UniRule"/>
</dbReference>
<dbReference type="GO" id="GO:0005737">
    <property type="term" value="C:cytoplasm"/>
    <property type="evidence" value="ECO:0007669"/>
    <property type="project" value="TreeGrafter"/>
</dbReference>
<feature type="domain" description="PHP" evidence="9">
    <location>
        <begin position="5"/>
        <end position="194"/>
    </location>
</feature>
<dbReference type="PANTHER" id="PTHR21039">
    <property type="entry name" value="HISTIDINOL PHOSPHATASE-RELATED"/>
    <property type="match status" value="1"/>
</dbReference>
<comment type="similarity">
    <text evidence="2 8">Belongs to the PHP hydrolase family. HisK subfamily.</text>
</comment>
<comment type="catalytic activity">
    <reaction evidence="7 8">
        <text>L-histidinol phosphate + H2O = L-histidinol + phosphate</text>
        <dbReference type="Rhea" id="RHEA:14465"/>
        <dbReference type="ChEBI" id="CHEBI:15377"/>
        <dbReference type="ChEBI" id="CHEBI:43474"/>
        <dbReference type="ChEBI" id="CHEBI:57699"/>
        <dbReference type="ChEBI" id="CHEBI:57980"/>
        <dbReference type="EC" id="3.1.3.15"/>
    </reaction>
</comment>
<evidence type="ECO:0000256" key="3">
    <source>
        <dbReference type="ARBA" id="ARBA00013085"/>
    </source>
</evidence>
<keyword evidence="5 8" id="KW-0378">Hydrolase</keyword>
<comment type="caution">
    <text evidence="10">The sequence shown here is derived from an EMBL/GenBank/DDBJ whole genome shotgun (WGS) entry which is preliminary data.</text>
</comment>
<evidence type="ECO:0000313" key="11">
    <source>
        <dbReference type="Proteomes" id="UP000294678"/>
    </source>
</evidence>
<dbReference type="EMBL" id="SOBG01000003">
    <property type="protein sequence ID" value="TDT71468.1"/>
    <property type="molecule type" value="Genomic_DNA"/>
</dbReference>
<dbReference type="PANTHER" id="PTHR21039:SF0">
    <property type="entry name" value="HISTIDINOL-PHOSPHATASE"/>
    <property type="match status" value="1"/>
</dbReference>
<evidence type="ECO:0000256" key="4">
    <source>
        <dbReference type="ARBA" id="ARBA00022605"/>
    </source>
</evidence>
<evidence type="ECO:0000256" key="6">
    <source>
        <dbReference type="ARBA" id="ARBA00023102"/>
    </source>
</evidence>
<dbReference type="InterPro" id="IPR016195">
    <property type="entry name" value="Pol/histidinol_Pase-like"/>
</dbReference>
<dbReference type="GO" id="GO:0004401">
    <property type="term" value="F:histidinol-phosphatase activity"/>
    <property type="evidence" value="ECO:0007669"/>
    <property type="project" value="UniProtKB-UniRule"/>
</dbReference>
<protein>
    <recommendedName>
        <fullName evidence="3 8">Histidinol-phosphatase</fullName>
        <shortName evidence="8">HolPase</shortName>
        <ecNumber evidence="3 8">3.1.3.15</ecNumber>
    </recommendedName>
</protein>
<evidence type="ECO:0000256" key="8">
    <source>
        <dbReference type="RuleBase" id="RU366003"/>
    </source>
</evidence>
<dbReference type="Gene3D" id="3.20.20.140">
    <property type="entry name" value="Metal-dependent hydrolases"/>
    <property type="match status" value="1"/>
</dbReference>
<evidence type="ECO:0000256" key="5">
    <source>
        <dbReference type="ARBA" id="ARBA00022801"/>
    </source>
</evidence>
<dbReference type="NCBIfam" id="TIGR01856">
    <property type="entry name" value="hisJ_fam"/>
    <property type="match status" value="1"/>
</dbReference>
<evidence type="ECO:0000256" key="2">
    <source>
        <dbReference type="ARBA" id="ARBA00009152"/>
    </source>
</evidence>
<organism evidence="10 11">
    <name type="scientific">Hypnocyclicus thermotrophus</name>
    <dbReference type="NCBI Taxonomy" id="1627895"/>
    <lineage>
        <taxon>Bacteria</taxon>
        <taxon>Fusobacteriati</taxon>
        <taxon>Fusobacteriota</taxon>
        <taxon>Fusobacteriia</taxon>
        <taxon>Fusobacteriales</taxon>
        <taxon>Fusobacteriaceae</taxon>
        <taxon>Hypnocyclicus</taxon>
    </lineage>
</organism>
<dbReference type="RefSeq" id="WP_134112735.1">
    <property type="nucleotide sequence ID" value="NZ_SOBG01000003.1"/>
</dbReference>
<evidence type="ECO:0000313" key="10">
    <source>
        <dbReference type="EMBL" id="TDT71468.1"/>
    </source>
</evidence>